<evidence type="ECO:0000313" key="2">
    <source>
        <dbReference type="EMBL" id="KAK5698103.1"/>
    </source>
</evidence>
<accession>A0AAN8A1E2</accession>
<feature type="region of interest" description="Disordered" evidence="1">
    <location>
        <begin position="1"/>
        <end position="45"/>
    </location>
</feature>
<proteinExistence type="predicted"/>
<dbReference type="Proteomes" id="UP001310594">
    <property type="component" value="Unassembled WGS sequence"/>
</dbReference>
<dbReference type="EMBL" id="JAVRQU010000010">
    <property type="protein sequence ID" value="KAK5698103.1"/>
    <property type="molecule type" value="Genomic_DNA"/>
</dbReference>
<dbReference type="AlphaFoldDB" id="A0AAN8A1E2"/>
<gene>
    <name evidence="2" type="ORF">LTR97_007063</name>
</gene>
<reference evidence="2" key="1">
    <citation type="submission" date="2023-08" db="EMBL/GenBank/DDBJ databases">
        <title>Black Yeasts Isolated from many extreme environments.</title>
        <authorList>
            <person name="Coleine C."/>
            <person name="Stajich J.E."/>
            <person name="Selbmann L."/>
        </authorList>
    </citation>
    <scope>NUCLEOTIDE SEQUENCE</scope>
    <source>
        <strain evidence="2">CCFEE 5810</strain>
    </source>
</reference>
<comment type="caution">
    <text evidence="2">The sequence shown here is derived from an EMBL/GenBank/DDBJ whole genome shotgun (WGS) entry which is preliminary data.</text>
</comment>
<sequence length="330" mass="38335">MSPPKKKQKTSALGSLPRADHAMGGFDDAAQPASGDDPAQPPEDLLRKLPGEIRNTIYELVFPNQLDWQNYDDFIENAIRVRHRRFRPYERNSRTYLRWAEPGLLRAAKWIRSEVKLWYFQSTQIDIVVGMGDVAPACAWLTSVAAGDKEKWLGYVVLHLSSGRWNKIHTWLPLAQLFCDHDFDYTFGQQSQEEQLEEHADYHRVFHKRHSQLRGEHTRIARAMGEVIELGLKARAEKWSNDYLEIMYEEWAEATIFKKVLNGKHAKDISPMRKKMMKLERASRQQEVADNDYRYNGGGTIEGRGKSQITTRLQAALAQKEQRRREIQRA</sequence>
<protein>
    <submittedName>
        <fullName evidence="2">Uncharacterized protein</fullName>
    </submittedName>
</protein>
<name>A0AAN8A1E2_9PEZI</name>
<evidence type="ECO:0000256" key="1">
    <source>
        <dbReference type="SAM" id="MobiDB-lite"/>
    </source>
</evidence>
<evidence type="ECO:0000313" key="3">
    <source>
        <dbReference type="Proteomes" id="UP001310594"/>
    </source>
</evidence>
<organism evidence="2 3">
    <name type="scientific">Elasticomyces elasticus</name>
    <dbReference type="NCBI Taxonomy" id="574655"/>
    <lineage>
        <taxon>Eukaryota</taxon>
        <taxon>Fungi</taxon>
        <taxon>Dikarya</taxon>
        <taxon>Ascomycota</taxon>
        <taxon>Pezizomycotina</taxon>
        <taxon>Dothideomycetes</taxon>
        <taxon>Dothideomycetidae</taxon>
        <taxon>Mycosphaerellales</taxon>
        <taxon>Teratosphaeriaceae</taxon>
        <taxon>Elasticomyces</taxon>
    </lineage>
</organism>